<accession>A0A3L6SMN2</accession>
<dbReference type="AlphaFoldDB" id="A0A3L6SMN2"/>
<proteinExistence type="predicted"/>
<dbReference type="OrthoDB" id="1413014at2759"/>
<reference evidence="3" key="1">
    <citation type="journal article" date="2019" name="Nat. Commun.">
        <title>The genome of broomcorn millet.</title>
        <authorList>
            <person name="Zou C."/>
            <person name="Miki D."/>
            <person name="Li D."/>
            <person name="Tang Q."/>
            <person name="Xiao L."/>
            <person name="Rajput S."/>
            <person name="Deng P."/>
            <person name="Jia W."/>
            <person name="Huang R."/>
            <person name="Zhang M."/>
            <person name="Sun Y."/>
            <person name="Hu J."/>
            <person name="Fu X."/>
            <person name="Schnable P.S."/>
            <person name="Li F."/>
            <person name="Zhang H."/>
            <person name="Feng B."/>
            <person name="Zhu X."/>
            <person name="Liu R."/>
            <person name="Schnable J.C."/>
            <person name="Zhu J.-K."/>
            <person name="Zhang H."/>
        </authorList>
    </citation>
    <scope>NUCLEOTIDE SEQUENCE [LARGE SCALE GENOMIC DNA]</scope>
</reference>
<gene>
    <name evidence="2" type="ORF">C2845_PM07G05270</name>
</gene>
<dbReference type="Proteomes" id="UP000275267">
    <property type="component" value="Unassembled WGS sequence"/>
</dbReference>
<dbReference type="GO" id="GO:0008237">
    <property type="term" value="F:metallopeptidase activity"/>
    <property type="evidence" value="ECO:0007669"/>
    <property type="project" value="UniProtKB-KW"/>
</dbReference>
<evidence type="ECO:0000313" key="3">
    <source>
        <dbReference type="Proteomes" id="UP000275267"/>
    </source>
</evidence>
<sequence>MSLSSLSRALRPAAGSLLEGYAGLRASPLLSMPGGDVGGLRFVRSYLTSALGSRVAAPTGQGKVGDWRFVLANSQFRWLFSDGSNKNYEKYHPKEKQEEPKGGGSDKPDPKWNFKEDVIKKFQEPLAPLLFLGLMLATLPQGSSAVEGITLAVLHRQAGSQDYRLTGFQLGCRRLREKGGDIQESNRMQACKGDSSGCANHPDLNSKTALESM</sequence>
<organism evidence="2 3">
    <name type="scientific">Panicum miliaceum</name>
    <name type="common">Proso millet</name>
    <name type="synonym">Broomcorn millet</name>
    <dbReference type="NCBI Taxonomy" id="4540"/>
    <lineage>
        <taxon>Eukaryota</taxon>
        <taxon>Viridiplantae</taxon>
        <taxon>Streptophyta</taxon>
        <taxon>Embryophyta</taxon>
        <taxon>Tracheophyta</taxon>
        <taxon>Spermatophyta</taxon>
        <taxon>Magnoliopsida</taxon>
        <taxon>Liliopsida</taxon>
        <taxon>Poales</taxon>
        <taxon>Poaceae</taxon>
        <taxon>PACMAD clade</taxon>
        <taxon>Panicoideae</taxon>
        <taxon>Panicodae</taxon>
        <taxon>Paniceae</taxon>
        <taxon>Panicinae</taxon>
        <taxon>Panicum</taxon>
        <taxon>Panicum sect. Panicum</taxon>
    </lineage>
</organism>
<dbReference type="STRING" id="4540.A0A3L6SMN2"/>
<name>A0A3L6SMN2_PANMI</name>
<dbReference type="GO" id="GO:0006508">
    <property type="term" value="P:proteolysis"/>
    <property type="evidence" value="ECO:0007669"/>
    <property type="project" value="UniProtKB-KW"/>
</dbReference>
<protein>
    <submittedName>
        <fullName evidence="2">ATP-dependent zinc metalloprotease FTSH 3, mitochondrial-like</fullName>
    </submittedName>
</protein>
<keyword evidence="3" id="KW-1185">Reference proteome</keyword>
<evidence type="ECO:0000313" key="2">
    <source>
        <dbReference type="EMBL" id="RLN23888.1"/>
    </source>
</evidence>
<comment type="caution">
    <text evidence="2">The sequence shown here is derived from an EMBL/GenBank/DDBJ whole genome shotgun (WGS) entry which is preliminary data.</text>
</comment>
<feature type="region of interest" description="Disordered" evidence="1">
    <location>
        <begin position="89"/>
        <end position="110"/>
    </location>
</feature>
<evidence type="ECO:0000256" key="1">
    <source>
        <dbReference type="SAM" id="MobiDB-lite"/>
    </source>
</evidence>
<dbReference type="EMBL" id="PQIB02000004">
    <property type="protein sequence ID" value="RLN23888.1"/>
    <property type="molecule type" value="Genomic_DNA"/>
</dbReference>